<dbReference type="GO" id="GO:0004066">
    <property type="term" value="F:asparagine synthase (glutamine-hydrolyzing) activity"/>
    <property type="evidence" value="ECO:0007669"/>
    <property type="project" value="UniProtKB-EC"/>
</dbReference>
<keyword evidence="6" id="KW-0028">Amino-acid biosynthesis</keyword>
<sequence length="643" mass="72897">MRDGMGSIVGIFSWGSRPIQQQTRENLMSGLASYPADDRHTWQSGSVFLGSCQRWITSESRLERQPYVDESNGLAIVADAILDNREELRRRLAIDAGKLAGIGDGELILEAYRKWGTSVYEYLLGDYAFVIWDEPKRMLFGARDPLGHRTLYYRNDRSLGQFAFCSSMTPLQRLPDANPGLNMDWLAEFLAFPNLSEFSDDNSSPFAGIGKLGPGRYFTLRNGIFTANAFGALLPNETLRLRSDSEYEEAFCDVFGAAVNARLRTFREVGASLSGGLDSGAVAGFAANSLRSEGKVLHTYSYVPPGDFQDWTHAGAMPDERPLIRQTIAHVGNIREEYLSVPGGDPYSDIDDTLALREEPYKFFENAFWVKSIYAQARQDGVGILLTGAQGNHTISWGSAPYYFSYLLKKFRWLKLYREFQQYSRQLRVKRSRLFRALIDQRQHEGERSFPAMIHPEFAQRSEVYGRREHADGLDSLSSLDERAARENHFASSAVRHAIGSSVSALSHRYGLWERDPTSDARVIRFCLALPMEQYVQNGFDRALVRRSLRHILPDSVRLNQRVRGVQGVDWVHRMRASWPVFLAEADAIRRDSAASELFNVEQIRLSLDRIGTEPRPELACDADARFLMQCVIAFRFVKKAIR</sequence>
<dbReference type="Proteomes" id="UP000266340">
    <property type="component" value="Unassembled WGS sequence"/>
</dbReference>
<evidence type="ECO:0000256" key="6">
    <source>
        <dbReference type="ARBA" id="ARBA00022888"/>
    </source>
</evidence>
<comment type="pathway">
    <text evidence="1">Amino-acid biosynthesis; L-asparagine biosynthesis; L-asparagine from L-aspartate (L-Gln route): step 1/1.</text>
</comment>
<dbReference type="InterPro" id="IPR051786">
    <property type="entry name" value="ASN_synthetase/amidase"/>
</dbReference>
<comment type="catalytic activity">
    <reaction evidence="8">
        <text>L-aspartate + L-glutamine + ATP + H2O = L-asparagine + L-glutamate + AMP + diphosphate + H(+)</text>
        <dbReference type="Rhea" id="RHEA:12228"/>
        <dbReference type="ChEBI" id="CHEBI:15377"/>
        <dbReference type="ChEBI" id="CHEBI:15378"/>
        <dbReference type="ChEBI" id="CHEBI:29985"/>
        <dbReference type="ChEBI" id="CHEBI:29991"/>
        <dbReference type="ChEBI" id="CHEBI:30616"/>
        <dbReference type="ChEBI" id="CHEBI:33019"/>
        <dbReference type="ChEBI" id="CHEBI:58048"/>
        <dbReference type="ChEBI" id="CHEBI:58359"/>
        <dbReference type="ChEBI" id="CHEBI:456215"/>
        <dbReference type="EC" id="6.3.5.4"/>
    </reaction>
</comment>
<dbReference type="InterPro" id="IPR033738">
    <property type="entry name" value="AsnB_N"/>
</dbReference>
<dbReference type="InterPro" id="IPR006426">
    <property type="entry name" value="Asn_synth_AEB"/>
</dbReference>
<dbReference type="EC" id="6.3.5.4" evidence="3"/>
<proteinExistence type="inferred from homology"/>
<feature type="binding site" evidence="9">
    <location>
        <position position="104"/>
    </location>
    <ligand>
        <name>L-glutamine</name>
        <dbReference type="ChEBI" id="CHEBI:58359"/>
    </ligand>
</feature>
<dbReference type="EMBL" id="QXJM01000027">
    <property type="protein sequence ID" value="RIE04227.1"/>
    <property type="molecule type" value="Genomic_DNA"/>
</dbReference>
<dbReference type="PROSITE" id="PS51278">
    <property type="entry name" value="GATASE_TYPE_2"/>
    <property type="match status" value="1"/>
</dbReference>
<comment type="similarity">
    <text evidence="2">Belongs to the asparagine synthetase family.</text>
</comment>
<dbReference type="CDD" id="cd00712">
    <property type="entry name" value="AsnB"/>
    <property type="match status" value="1"/>
</dbReference>
<evidence type="ECO:0000256" key="8">
    <source>
        <dbReference type="ARBA" id="ARBA00048741"/>
    </source>
</evidence>
<dbReference type="GO" id="GO:0005524">
    <property type="term" value="F:ATP binding"/>
    <property type="evidence" value="ECO:0007669"/>
    <property type="project" value="UniProtKB-KW"/>
</dbReference>
<dbReference type="InterPro" id="IPR029055">
    <property type="entry name" value="Ntn_hydrolases_N"/>
</dbReference>
<evidence type="ECO:0000256" key="1">
    <source>
        <dbReference type="ARBA" id="ARBA00005187"/>
    </source>
</evidence>
<evidence type="ECO:0000256" key="5">
    <source>
        <dbReference type="ARBA" id="ARBA00022840"/>
    </source>
</evidence>
<dbReference type="Gene3D" id="3.40.50.620">
    <property type="entry name" value="HUPs"/>
    <property type="match status" value="1"/>
</dbReference>
<dbReference type="PANTHER" id="PTHR43284:SF1">
    <property type="entry name" value="ASPARAGINE SYNTHETASE"/>
    <property type="match status" value="1"/>
</dbReference>
<dbReference type="InterPro" id="IPR001962">
    <property type="entry name" value="Asn_synthase"/>
</dbReference>
<evidence type="ECO:0000256" key="7">
    <source>
        <dbReference type="ARBA" id="ARBA00022962"/>
    </source>
</evidence>
<evidence type="ECO:0000256" key="2">
    <source>
        <dbReference type="ARBA" id="ARBA00005752"/>
    </source>
</evidence>
<dbReference type="Pfam" id="PF13537">
    <property type="entry name" value="GATase_7"/>
    <property type="match status" value="1"/>
</dbReference>
<evidence type="ECO:0000259" key="10">
    <source>
        <dbReference type="PROSITE" id="PS51278"/>
    </source>
</evidence>
<keyword evidence="12" id="KW-1185">Reference proteome</keyword>
<name>A0A398CWL9_9BACL</name>
<evidence type="ECO:0000256" key="4">
    <source>
        <dbReference type="ARBA" id="ARBA00022741"/>
    </source>
</evidence>
<evidence type="ECO:0000313" key="12">
    <source>
        <dbReference type="Proteomes" id="UP000266340"/>
    </source>
</evidence>
<dbReference type="GO" id="GO:0006529">
    <property type="term" value="P:asparagine biosynthetic process"/>
    <property type="evidence" value="ECO:0007669"/>
    <property type="project" value="UniProtKB-KW"/>
</dbReference>
<dbReference type="PANTHER" id="PTHR43284">
    <property type="entry name" value="ASPARAGINE SYNTHETASE (GLUTAMINE-HYDROLYZING)"/>
    <property type="match status" value="1"/>
</dbReference>
<organism evidence="11 12">
    <name type="scientific">Cohnella faecalis</name>
    <dbReference type="NCBI Taxonomy" id="2315694"/>
    <lineage>
        <taxon>Bacteria</taxon>
        <taxon>Bacillati</taxon>
        <taxon>Bacillota</taxon>
        <taxon>Bacilli</taxon>
        <taxon>Bacillales</taxon>
        <taxon>Paenibacillaceae</taxon>
        <taxon>Cohnella</taxon>
    </lineage>
</organism>
<gene>
    <name evidence="11" type="ORF">D3H35_06315</name>
</gene>
<keyword evidence="6" id="KW-0061">Asparagine biosynthesis</keyword>
<protein>
    <recommendedName>
        <fullName evidence="3">asparagine synthase (glutamine-hydrolyzing)</fullName>
        <ecNumber evidence="3">6.3.5.4</ecNumber>
    </recommendedName>
</protein>
<dbReference type="Gene3D" id="3.60.20.10">
    <property type="entry name" value="Glutamine Phosphoribosylpyrophosphate, subunit 1, domain 1"/>
    <property type="match status" value="1"/>
</dbReference>
<feature type="domain" description="Glutamine amidotransferase type-2" evidence="10">
    <location>
        <begin position="1"/>
        <end position="223"/>
    </location>
</feature>
<dbReference type="SUPFAM" id="SSF56235">
    <property type="entry name" value="N-terminal nucleophile aminohydrolases (Ntn hydrolases)"/>
    <property type="match status" value="1"/>
</dbReference>
<dbReference type="AlphaFoldDB" id="A0A398CWL9"/>
<accession>A0A398CWL9</accession>
<evidence type="ECO:0000313" key="11">
    <source>
        <dbReference type="EMBL" id="RIE04227.1"/>
    </source>
</evidence>
<keyword evidence="7" id="KW-0315">Glutamine amidotransferase</keyword>
<keyword evidence="5 9" id="KW-0067">ATP-binding</keyword>
<comment type="caution">
    <text evidence="11">The sequence shown here is derived from an EMBL/GenBank/DDBJ whole genome shotgun (WGS) entry which is preliminary data.</text>
</comment>
<dbReference type="Pfam" id="PF00733">
    <property type="entry name" value="Asn_synthase"/>
    <property type="match status" value="1"/>
</dbReference>
<dbReference type="PIRSF" id="PIRSF001589">
    <property type="entry name" value="Asn_synthetase_glu-h"/>
    <property type="match status" value="1"/>
</dbReference>
<dbReference type="InterPro" id="IPR017932">
    <property type="entry name" value="GATase_2_dom"/>
</dbReference>
<evidence type="ECO:0000256" key="3">
    <source>
        <dbReference type="ARBA" id="ARBA00012737"/>
    </source>
</evidence>
<keyword evidence="4 9" id="KW-0547">Nucleotide-binding</keyword>
<reference evidence="11 12" key="1">
    <citation type="submission" date="2018-09" db="EMBL/GenBank/DDBJ databases">
        <title>Cohnella cavernae sp. nov., isolated from a karst cave.</title>
        <authorList>
            <person name="Zhu H."/>
        </authorList>
    </citation>
    <scope>NUCLEOTIDE SEQUENCE [LARGE SCALE GENOMIC DNA]</scope>
    <source>
        <strain evidence="11 12">K2E09-144</strain>
    </source>
</reference>
<dbReference type="SUPFAM" id="SSF52402">
    <property type="entry name" value="Adenine nucleotide alpha hydrolases-like"/>
    <property type="match status" value="1"/>
</dbReference>
<evidence type="ECO:0000256" key="9">
    <source>
        <dbReference type="PIRSR" id="PIRSR001589-2"/>
    </source>
</evidence>
<dbReference type="InterPro" id="IPR014729">
    <property type="entry name" value="Rossmann-like_a/b/a_fold"/>
</dbReference>